<proteinExistence type="predicted"/>
<keyword evidence="3" id="KW-1185">Reference proteome</keyword>
<evidence type="ECO:0000313" key="3">
    <source>
        <dbReference type="Proteomes" id="UP000215914"/>
    </source>
</evidence>
<reference evidence="2" key="1">
    <citation type="journal article" date="2017" name="Nature">
        <title>The sunflower genome provides insights into oil metabolism, flowering and Asterid evolution.</title>
        <authorList>
            <person name="Badouin H."/>
            <person name="Gouzy J."/>
            <person name="Grassa C.J."/>
            <person name="Murat F."/>
            <person name="Staton S.E."/>
            <person name="Cottret L."/>
            <person name="Lelandais-Briere C."/>
            <person name="Owens G.L."/>
            <person name="Carrere S."/>
            <person name="Mayjonade B."/>
            <person name="Legrand L."/>
            <person name="Gill N."/>
            <person name="Kane N.C."/>
            <person name="Bowers J.E."/>
            <person name="Hubner S."/>
            <person name="Bellec A."/>
            <person name="Berard A."/>
            <person name="Berges H."/>
            <person name="Blanchet N."/>
            <person name="Boniface M.C."/>
            <person name="Brunel D."/>
            <person name="Catrice O."/>
            <person name="Chaidir N."/>
            <person name="Claudel C."/>
            <person name="Donnadieu C."/>
            <person name="Faraut T."/>
            <person name="Fievet G."/>
            <person name="Helmstetter N."/>
            <person name="King M."/>
            <person name="Knapp S.J."/>
            <person name="Lai Z."/>
            <person name="Le Paslier M.C."/>
            <person name="Lippi Y."/>
            <person name="Lorenzon L."/>
            <person name="Mandel J.R."/>
            <person name="Marage G."/>
            <person name="Marchand G."/>
            <person name="Marquand E."/>
            <person name="Bret-Mestries E."/>
            <person name="Morien E."/>
            <person name="Nambeesan S."/>
            <person name="Nguyen T."/>
            <person name="Pegot-Espagnet P."/>
            <person name="Pouilly N."/>
            <person name="Raftis F."/>
            <person name="Sallet E."/>
            <person name="Schiex T."/>
            <person name="Thomas J."/>
            <person name="Vandecasteele C."/>
            <person name="Vares D."/>
            <person name="Vear F."/>
            <person name="Vautrin S."/>
            <person name="Crespi M."/>
            <person name="Mangin B."/>
            <person name="Burke J.M."/>
            <person name="Salse J."/>
            <person name="Munos S."/>
            <person name="Vincourt P."/>
            <person name="Rieseberg L.H."/>
            <person name="Langlade N.B."/>
        </authorList>
    </citation>
    <scope>NUCLEOTIDE SEQUENCE</scope>
    <source>
        <tissue evidence="2">Leaves</tissue>
    </source>
</reference>
<name>A0A9K3E0N2_HELAN</name>
<reference evidence="2" key="2">
    <citation type="submission" date="2020-06" db="EMBL/GenBank/DDBJ databases">
        <title>Helianthus annuus Genome sequencing and assembly Release 2.</title>
        <authorList>
            <person name="Gouzy J."/>
            <person name="Langlade N."/>
            <person name="Munos S."/>
        </authorList>
    </citation>
    <scope>NUCLEOTIDE SEQUENCE</scope>
    <source>
        <tissue evidence="2">Leaves</tissue>
    </source>
</reference>
<dbReference type="PANTHER" id="PTHR33018">
    <property type="entry name" value="OS10G0338966 PROTEIN-RELATED"/>
    <property type="match status" value="1"/>
</dbReference>
<dbReference type="Gramene" id="mRNA:HanXRQr2_Chr15g0696191">
    <property type="protein sequence ID" value="mRNA:HanXRQr2_Chr15g0696191"/>
    <property type="gene ID" value="HanXRQr2_Chr15g0696191"/>
</dbReference>
<feature type="compositionally biased region" description="Polar residues" evidence="1">
    <location>
        <begin position="141"/>
        <end position="152"/>
    </location>
</feature>
<evidence type="ECO:0000313" key="2">
    <source>
        <dbReference type="EMBL" id="KAF5764797.1"/>
    </source>
</evidence>
<gene>
    <name evidence="2" type="ORF">HanXRQr2_Chr15g0696191</name>
</gene>
<sequence length="262" mass="30261">MCVFIINIYVNCYCLLLTTGFTRKKFMSWYGMMVQHMLSYHIETGKVHDQYFEKLWLETKRAWKIMDDHVKDFMRKKAVKLGTNFISRLATKYVYKGLNACHKYTFLDPDKWEAYVLERISAKAKDWSSKETTSKSTSATRMASSAGSPSCTGASLQIPADDTAMTPYHRSQILNFSNPQPAFEDPALAPALELIKGRPQPVQDLVNQLTILIGDRYVVRVGSPEEMYPEQVVEAIPYFELLQIFLNDWLDVSLLHWFAMHF</sequence>
<dbReference type="AlphaFoldDB" id="A0A9K3E0N2"/>
<evidence type="ECO:0000256" key="1">
    <source>
        <dbReference type="SAM" id="MobiDB-lite"/>
    </source>
</evidence>
<dbReference type="EMBL" id="MNCJ02000330">
    <property type="protein sequence ID" value="KAF5764797.1"/>
    <property type="molecule type" value="Genomic_DNA"/>
</dbReference>
<comment type="caution">
    <text evidence="2">The sequence shown here is derived from an EMBL/GenBank/DDBJ whole genome shotgun (WGS) entry which is preliminary data.</text>
</comment>
<organism evidence="2 3">
    <name type="scientific">Helianthus annuus</name>
    <name type="common">Common sunflower</name>
    <dbReference type="NCBI Taxonomy" id="4232"/>
    <lineage>
        <taxon>Eukaryota</taxon>
        <taxon>Viridiplantae</taxon>
        <taxon>Streptophyta</taxon>
        <taxon>Embryophyta</taxon>
        <taxon>Tracheophyta</taxon>
        <taxon>Spermatophyta</taxon>
        <taxon>Magnoliopsida</taxon>
        <taxon>eudicotyledons</taxon>
        <taxon>Gunneridae</taxon>
        <taxon>Pentapetalae</taxon>
        <taxon>asterids</taxon>
        <taxon>campanulids</taxon>
        <taxon>Asterales</taxon>
        <taxon>Asteraceae</taxon>
        <taxon>Asteroideae</taxon>
        <taxon>Heliantheae alliance</taxon>
        <taxon>Heliantheae</taxon>
        <taxon>Helianthus</taxon>
    </lineage>
</organism>
<dbReference type="Proteomes" id="UP000215914">
    <property type="component" value="Unassembled WGS sequence"/>
</dbReference>
<feature type="region of interest" description="Disordered" evidence="1">
    <location>
        <begin position="128"/>
        <end position="152"/>
    </location>
</feature>
<protein>
    <submittedName>
        <fullName evidence="2">Uncharacterized protein</fullName>
    </submittedName>
</protein>
<dbReference type="PANTHER" id="PTHR33018:SF35">
    <property type="entry name" value="ULP1 PROTEASE FAMILY CATALYTIC DOMAIN, PAPAIN-LIKE CYSTEINE PEPTIDASE SUPERFAMILY"/>
    <property type="match status" value="1"/>
</dbReference>
<accession>A0A9K3E0N2</accession>